<dbReference type="InterPro" id="IPR021421">
    <property type="entry name" value="DUF3071"/>
</dbReference>
<evidence type="ECO:0000256" key="1">
    <source>
        <dbReference type="SAM" id="MobiDB-lite"/>
    </source>
</evidence>
<feature type="domain" description="DUF3071" evidence="2">
    <location>
        <begin position="26"/>
        <end position="187"/>
    </location>
</feature>
<proteinExistence type="predicted"/>
<dbReference type="EMBL" id="RKHK01000001">
    <property type="protein sequence ID" value="ROR74282.1"/>
    <property type="molecule type" value="Genomic_DNA"/>
</dbReference>
<evidence type="ECO:0000313" key="3">
    <source>
        <dbReference type="EMBL" id="ROR74282.1"/>
    </source>
</evidence>
<comment type="caution">
    <text evidence="3">The sequence shown here is derived from an EMBL/GenBank/DDBJ whole genome shotgun (WGS) entry which is preliminary data.</text>
</comment>
<protein>
    <recommendedName>
        <fullName evidence="2">DUF3071 domain-containing protein</fullName>
    </recommendedName>
</protein>
<evidence type="ECO:0000313" key="4">
    <source>
        <dbReference type="Proteomes" id="UP000280668"/>
    </source>
</evidence>
<dbReference type="Proteomes" id="UP000280668">
    <property type="component" value="Unassembled WGS sequence"/>
</dbReference>
<keyword evidence="4" id="KW-1185">Reference proteome</keyword>
<name>A0A3N2BGA1_9MICO</name>
<organism evidence="3 4">
    <name type="scientific">Bogoriella caseilytica</name>
    <dbReference type="NCBI Taxonomy" id="56055"/>
    <lineage>
        <taxon>Bacteria</taxon>
        <taxon>Bacillati</taxon>
        <taxon>Actinomycetota</taxon>
        <taxon>Actinomycetes</taxon>
        <taxon>Micrococcales</taxon>
        <taxon>Bogoriellaceae</taxon>
        <taxon>Bogoriella</taxon>
    </lineage>
</organism>
<evidence type="ECO:0000259" key="2">
    <source>
        <dbReference type="Pfam" id="PF11268"/>
    </source>
</evidence>
<feature type="region of interest" description="Disordered" evidence="1">
    <location>
        <begin position="212"/>
        <end position="257"/>
    </location>
</feature>
<feature type="compositionally biased region" description="Low complexity" evidence="1">
    <location>
        <begin position="212"/>
        <end position="227"/>
    </location>
</feature>
<accession>A0A3N2BGA1</accession>
<feature type="compositionally biased region" description="Polar residues" evidence="1">
    <location>
        <begin position="324"/>
        <end position="335"/>
    </location>
</feature>
<reference evidence="3 4" key="1">
    <citation type="submission" date="2018-11" db="EMBL/GenBank/DDBJ databases">
        <title>Sequencing the genomes of 1000 actinobacteria strains.</title>
        <authorList>
            <person name="Klenk H.-P."/>
        </authorList>
    </citation>
    <scope>NUCLEOTIDE SEQUENCE [LARGE SCALE GENOMIC DNA]</scope>
    <source>
        <strain evidence="3 4">DSM 11294</strain>
    </source>
</reference>
<gene>
    <name evidence="3" type="ORF">EDD31_2686</name>
</gene>
<dbReference type="NCBIfam" id="NF040712">
    <property type="entry name" value="SepH"/>
    <property type="match status" value="1"/>
</dbReference>
<dbReference type="AlphaFoldDB" id="A0A3N2BGA1"/>
<dbReference type="InterPro" id="IPR047682">
    <property type="entry name" value="SepH-like"/>
</dbReference>
<dbReference type="Pfam" id="PF11268">
    <property type="entry name" value="DUF3071"/>
    <property type="match status" value="1"/>
</dbReference>
<sequence length="380" mass="41405">MHGRPVSESPRVLPRVAARRWHARDMDELTLLGPAGDGEHLTLVDAAGQRYRLAVNGALRSAVRESRPAGGPDDAPTMSPKDIQASLRAGATVEEVSESTGVDDERIRRYLGPVLAEREWVVQQAQSLRVGRDHEAPQLGDLALDRLATRGADIDELSWSATRRAGRPWEVTVRFVAGGKERAATWSVELSSRTLEAIDDEARWLSETDLSAPARPSRFSPAALSPLTPMTAASPGLAAGNAEIPAGQDPQEDEADGGTEALLDDLAAHRGSRQDLQPELELEDEDAPLWGAHPPASQPELARDAHVLTLPKRRKEPAAPEQAQPDTETSPSQPEESLRAEDPTSQESDDDSKPPERRARRRDRRSVPSWDEIVFGARPD</sequence>
<feature type="region of interest" description="Disordered" evidence="1">
    <location>
        <begin position="283"/>
        <end position="380"/>
    </location>
</feature>
<dbReference type="OrthoDB" id="5180791at2"/>